<proteinExistence type="predicted"/>
<reference evidence="1" key="2">
    <citation type="journal article" date="2020" name="Nat. Commun.">
        <title>Large-scale genome sequencing of mycorrhizal fungi provides insights into the early evolution of symbiotic traits.</title>
        <authorList>
            <person name="Miyauchi S."/>
            <person name="Kiss E."/>
            <person name="Kuo A."/>
            <person name="Drula E."/>
            <person name="Kohler A."/>
            <person name="Sanchez-Garcia M."/>
            <person name="Morin E."/>
            <person name="Andreopoulos B."/>
            <person name="Barry K.W."/>
            <person name="Bonito G."/>
            <person name="Buee M."/>
            <person name="Carver A."/>
            <person name="Chen C."/>
            <person name="Cichocki N."/>
            <person name="Clum A."/>
            <person name="Culley D."/>
            <person name="Crous P.W."/>
            <person name="Fauchery L."/>
            <person name="Girlanda M."/>
            <person name="Hayes R.D."/>
            <person name="Keri Z."/>
            <person name="LaButti K."/>
            <person name="Lipzen A."/>
            <person name="Lombard V."/>
            <person name="Magnuson J."/>
            <person name="Maillard F."/>
            <person name="Murat C."/>
            <person name="Nolan M."/>
            <person name="Ohm R.A."/>
            <person name="Pangilinan J."/>
            <person name="Pereira M.F."/>
            <person name="Perotto S."/>
            <person name="Peter M."/>
            <person name="Pfister S."/>
            <person name="Riley R."/>
            <person name="Sitrit Y."/>
            <person name="Stielow J.B."/>
            <person name="Szollosi G."/>
            <person name="Zifcakova L."/>
            <person name="Stursova M."/>
            <person name="Spatafora J.W."/>
            <person name="Tedersoo L."/>
            <person name="Vaario L.M."/>
            <person name="Yamada A."/>
            <person name="Yan M."/>
            <person name="Wang P."/>
            <person name="Xu J."/>
            <person name="Bruns T."/>
            <person name="Baldrian P."/>
            <person name="Vilgalys R."/>
            <person name="Dunand C."/>
            <person name="Henrissat B."/>
            <person name="Grigoriev I.V."/>
            <person name="Hibbett D."/>
            <person name="Nagy L.G."/>
            <person name="Martin F.M."/>
        </authorList>
    </citation>
    <scope>NUCLEOTIDE SEQUENCE</scope>
    <source>
        <strain evidence="1">P2</strain>
    </source>
</reference>
<sequence>MQSPALLKILYKHPRAIPSSSPSVFYQVPLSKEVYSGRLGHKRPGPREPQAIIGAYRRGAWHWREKIAEAARKRKSPSDDAKPEELHHTQDLTRTDAVRNERPMHLSGPPIQIYHPVFAKFLSRAFLPFDGDEETLRQASELIKASRRCYEGEATRVQALRSHLSDLVHQDVLTQATITLDDNEWMKSDATVYTGCHWASAWPVCAFVEVKNEVGTGGCDSALQCQSDFVRLCSASAVSVVDKERFKRLTGTELYV</sequence>
<evidence type="ECO:0000313" key="1">
    <source>
        <dbReference type="EMBL" id="KAF9643722.1"/>
    </source>
</evidence>
<keyword evidence="2" id="KW-1185">Reference proteome</keyword>
<name>A0ACB6Z2D3_THEGA</name>
<evidence type="ECO:0000313" key="2">
    <source>
        <dbReference type="Proteomes" id="UP000886501"/>
    </source>
</evidence>
<comment type="caution">
    <text evidence="1">The sequence shown here is derived from an EMBL/GenBank/DDBJ whole genome shotgun (WGS) entry which is preliminary data.</text>
</comment>
<dbReference type="EMBL" id="MU118192">
    <property type="protein sequence ID" value="KAF9643722.1"/>
    <property type="molecule type" value="Genomic_DNA"/>
</dbReference>
<gene>
    <name evidence="1" type="ORF">BDM02DRAFT_3123011</name>
</gene>
<accession>A0ACB6Z2D3</accession>
<reference evidence="1" key="1">
    <citation type="submission" date="2019-10" db="EMBL/GenBank/DDBJ databases">
        <authorList>
            <consortium name="DOE Joint Genome Institute"/>
            <person name="Kuo A."/>
            <person name="Miyauchi S."/>
            <person name="Kiss E."/>
            <person name="Drula E."/>
            <person name="Kohler A."/>
            <person name="Sanchez-Garcia M."/>
            <person name="Andreopoulos B."/>
            <person name="Barry K.W."/>
            <person name="Bonito G."/>
            <person name="Buee M."/>
            <person name="Carver A."/>
            <person name="Chen C."/>
            <person name="Cichocki N."/>
            <person name="Clum A."/>
            <person name="Culley D."/>
            <person name="Crous P.W."/>
            <person name="Fauchery L."/>
            <person name="Girlanda M."/>
            <person name="Hayes R."/>
            <person name="Keri Z."/>
            <person name="Labutti K."/>
            <person name="Lipzen A."/>
            <person name="Lombard V."/>
            <person name="Magnuson J."/>
            <person name="Maillard F."/>
            <person name="Morin E."/>
            <person name="Murat C."/>
            <person name="Nolan M."/>
            <person name="Ohm R."/>
            <person name="Pangilinan J."/>
            <person name="Pereira M."/>
            <person name="Perotto S."/>
            <person name="Peter M."/>
            <person name="Riley R."/>
            <person name="Sitrit Y."/>
            <person name="Stielow B."/>
            <person name="Szollosi G."/>
            <person name="Zifcakova L."/>
            <person name="Stursova M."/>
            <person name="Spatafora J.W."/>
            <person name="Tedersoo L."/>
            <person name="Vaario L.-M."/>
            <person name="Yamada A."/>
            <person name="Yan M."/>
            <person name="Wang P."/>
            <person name="Xu J."/>
            <person name="Bruns T."/>
            <person name="Baldrian P."/>
            <person name="Vilgalys R."/>
            <person name="Henrissat B."/>
            <person name="Grigoriev I.V."/>
            <person name="Hibbett D."/>
            <person name="Nagy L.G."/>
            <person name="Martin F.M."/>
        </authorList>
    </citation>
    <scope>NUCLEOTIDE SEQUENCE</scope>
    <source>
        <strain evidence="1">P2</strain>
    </source>
</reference>
<protein>
    <submittedName>
        <fullName evidence="1">Uncharacterized protein</fullName>
    </submittedName>
</protein>
<organism evidence="1 2">
    <name type="scientific">Thelephora ganbajun</name>
    <name type="common">Ganba fungus</name>
    <dbReference type="NCBI Taxonomy" id="370292"/>
    <lineage>
        <taxon>Eukaryota</taxon>
        <taxon>Fungi</taxon>
        <taxon>Dikarya</taxon>
        <taxon>Basidiomycota</taxon>
        <taxon>Agaricomycotina</taxon>
        <taxon>Agaricomycetes</taxon>
        <taxon>Thelephorales</taxon>
        <taxon>Thelephoraceae</taxon>
        <taxon>Thelephora</taxon>
    </lineage>
</organism>
<dbReference type="Proteomes" id="UP000886501">
    <property type="component" value="Unassembled WGS sequence"/>
</dbReference>